<comment type="subcellular location">
    <subcellularLocation>
        <location evidence="1">Cell inner membrane</location>
        <topology evidence="1">Multi-pass membrane protein</topology>
    </subcellularLocation>
</comment>
<sequence length="490" mass="52812">MFRIHNHATDVVSALSAAQAIIEFSLDGTILSANGNFCALMQYTPQDLIGQKHRLFVSPAYAASQEYQEFWQRLREGKQFTSSFQRFAKDGSPRWIQGSYMPVLDRSGRPYKVIKIATDIMAEKQQALLQAAQTAAIDRSQAVIQFTLDGIVVHANENFLKALGYTLEEIRGKHHRLFVDPAEHDSPEYKAFWDDLRAGNFQVSEYRRIGKGGREIYIQASYNPIFDADGTLTGVIKFAIDITKQVQERLRRAATQKAIDAELAKIVSFIDAANSQSTSVASAAVQSSGNVQTVAAGSEEMAASVQEISRQVTQASQISSDAVQQALNTNDTVNALLQATDRIGQVVKLINDIAGQTNLLALNATIEAARAGEAGKGFAVVANEVKSLATQTSRATEEITQQIASVQQGTQATVNEIRTIAATIERINEVSAAIASAVEEQSAVTGEMSSNMNIAATGVESITSGINSIAGDLSNLHGAALRIKAQSASL</sequence>
<name>A0A7X0DMF2_NOVIT</name>
<dbReference type="NCBIfam" id="TIGR00229">
    <property type="entry name" value="sensory_box"/>
    <property type="match status" value="2"/>
</dbReference>
<proteinExistence type="inferred from homology"/>
<evidence type="ECO:0000256" key="2">
    <source>
        <dbReference type="ARBA" id="ARBA00022519"/>
    </source>
</evidence>
<evidence type="ECO:0000256" key="3">
    <source>
        <dbReference type="ARBA" id="ARBA00023224"/>
    </source>
</evidence>
<dbReference type="SUPFAM" id="SSF55785">
    <property type="entry name" value="PYP-like sensor domain (PAS domain)"/>
    <property type="match status" value="2"/>
</dbReference>
<evidence type="ECO:0000259" key="6">
    <source>
        <dbReference type="PROSITE" id="PS50111"/>
    </source>
</evidence>
<keyword evidence="3 5" id="KW-0807">Transducer</keyword>
<dbReference type="Pfam" id="PF08447">
    <property type="entry name" value="PAS_3"/>
    <property type="match status" value="2"/>
</dbReference>
<dbReference type="SMART" id="SM00086">
    <property type="entry name" value="PAC"/>
    <property type="match status" value="2"/>
</dbReference>
<dbReference type="Proteomes" id="UP000544872">
    <property type="component" value="Unassembled WGS sequence"/>
</dbReference>
<feature type="domain" description="PAS" evidence="7">
    <location>
        <begin position="143"/>
        <end position="185"/>
    </location>
</feature>
<evidence type="ECO:0000256" key="5">
    <source>
        <dbReference type="PROSITE-ProRule" id="PRU00284"/>
    </source>
</evidence>
<dbReference type="RefSeq" id="WP_184263848.1">
    <property type="nucleotide sequence ID" value="NZ_JACIIX010000009.1"/>
</dbReference>
<feature type="domain" description="Methyl-accepting transducer" evidence="6">
    <location>
        <begin position="255"/>
        <end position="477"/>
    </location>
</feature>
<dbReference type="SMART" id="SM00283">
    <property type="entry name" value="MA"/>
    <property type="match status" value="1"/>
</dbReference>
<protein>
    <submittedName>
        <fullName evidence="10">Methyl-accepting chemotaxis protein</fullName>
    </submittedName>
</protein>
<dbReference type="PROSITE" id="PS50113">
    <property type="entry name" value="PAC"/>
    <property type="match status" value="2"/>
</dbReference>
<dbReference type="GO" id="GO:0007165">
    <property type="term" value="P:signal transduction"/>
    <property type="evidence" value="ECO:0007669"/>
    <property type="project" value="UniProtKB-KW"/>
</dbReference>
<dbReference type="SMART" id="SM00091">
    <property type="entry name" value="PAS"/>
    <property type="match status" value="2"/>
</dbReference>
<evidence type="ECO:0000313" key="11">
    <source>
        <dbReference type="Proteomes" id="UP000544872"/>
    </source>
</evidence>
<evidence type="ECO:0000256" key="1">
    <source>
        <dbReference type="ARBA" id="ARBA00004429"/>
    </source>
</evidence>
<dbReference type="Gene3D" id="3.30.450.20">
    <property type="entry name" value="PAS domain"/>
    <property type="match status" value="2"/>
</dbReference>
<evidence type="ECO:0000256" key="4">
    <source>
        <dbReference type="ARBA" id="ARBA00029447"/>
    </source>
</evidence>
<dbReference type="EMBL" id="JACIIX010000009">
    <property type="protein sequence ID" value="MBB6211023.1"/>
    <property type="molecule type" value="Genomic_DNA"/>
</dbReference>
<feature type="domain" description="T-SNARE coiled-coil homology" evidence="9">
    <location>
        <begin position="407"/>
        <end position="469"/>
    </location>
</feature>
<dbReference type="InterPro" id="IPR013655">
    <property type="entry name" value="PAS_fold_3"/>
</dbReference>
<comment type="caution">
    <text evidence="10">The sequence shown here is derived from an EMBL/GenBank/DDBJ whole genome shotgun (WGS) entry which is preliminary data.</text>
</comment>
<evidence type="ECO:0000259" key="8">
    <source>
        <dbReference type="PROSITE" id="PS50113"/>
    </source>
</evidence>
<dbReference type="SUPFAM" id="SSF58104">
    <property type="entry name" value="Methyl-accepting chemotaxis protein (MCP) signaling domain"/>
    <property type="match status" value="1"/>
</dbReference>
<feature type="domain" description="PAC" evidence="8">
    <location>
        <begin position="202"/>
        <end position="254"/>
    </location>
</feature>
<dbReference type="InterPro" id="IPR004089">
    <property type="entry name" value="MCPsignal_dom"/>
</dbReference>
<feature type="domain" description="PAC" evidence="8">
    <location>
        <begin position="78"/>
        <end position="132"/>
    </location>
</feature>
<comment type="similarity">
    <text evidence="4">Belongs to the methyl-accepting chemotaxis (MCP) protein family.</text>
</comment>
<dbReference type="PANTHER" id="PTHR32089:SF112">
    <property type="entry name" value="LYSOZYME-LIKE PROTEIN-RELATED"/>
    <property type="match status" value="1"/>
</dbReference>
<gene>
    <name evidence="10" type="ORF">FHS48_002458</name>
</gene>
<accession>A0A7X0DMF2</accession>
<dbReference type="CDD" id="cd00130">
    <property type="entry name" value="PAS"/>
    <property type="match status" value="2"/>
</dbReference>
<dbReference type="PROSITE" id="PS50192">
    <property type="entry name" value="T_SNARE"/>
    <property type="match status" value="1"/>
</dbReference>
<evidence type="ECO:0000259" key="9">
    <source>
        <dbReference type="PROSITE" id="PS50192"/>
    </source>
</evidence>
<dbReference type="InterPro" id="IPR000727">
    <property type="entry name" value="T_SNARE_dom"/>
</dbReference>
<keyword evidence="2" id="KW-1003">Cell membrane</keyword>
<dbReference type="GO" id="GO:0005886">
    <property type="term" value="C:plasma membrane"/>
    <property type="evidence" value="ECO:0007669"/>
    <property type="project" value="UniProtKB-SubCell"/>
</dbReference>
<evidence type="ECO:0000313" key="10">
    <source>
        <dbReference type="EMBL" id="MBB6211023.1"/>
    </source>
</evidence>
<dbReference type="Gene3D" id="1.10.287.950">
    <property type="entry name" value="Methyl-accepting chemotaxis protein"/>
    <property type="match status" value="1"/>
</dbReference>
<keyword evidence="11" id="KW-1185">Reference proteome</keyword>
<organism evidence="10 11">
    <name type="scientific">Novispirillum itersonii</name>
    <name type="common">Aquaspirillum itersonii</name>
    <dbReference type="NCBI Taxonomy" id="189"/>
    <lineage>
        <taxon>Bacteria</taxon>
        <taxon>Pseudomonadati</taxon>
        <taxon>Pseudomonadota</taxon>
        <taxon>Alphaproteobacteria</taxon>
        <taxon>Rhodospirillales</taxon>
        <taxon>Novispirillaceae</taxon>
        <taxon>Novispirillum</taxon>
    </lineage>
</organism>
<evidence type="ECO:0000259" key="7">
    <source>
        <dbReference type="PROSITE" id="PS50112"/>
    </source>
</evidence>
<dbReference type="InterPro" id="IPR000700">
    <property type="entry name" value="PAS-assoc_C"/>
</dbReference>
<dbReference type="PANTHER" id="PTHR32089">
    <property type="entry name" value="METHYL-ACCEPTING CHEMOTAXIS PROTEIN MCPB"/>
    <property type="match status" value="1"/>
</dbReference>
<dbReference type="Pfam" id="PF00015">
    <property type="entry name" value="MCPsignal"/>
    <property type="match status" value="1"/>
</dbReference>
<dbReference type="PROSITE" id="PS50111">
    <property type="entry name" value="CHEMOTAXIS_TRANSDUC_2"/>
    <property type="match status" value="1"/>
</dbReference>
<dbReference type="AlphaFoldDB" id="A0A7X0DMF2"/>
<dbReference type="PROSITE" id="PS50112">
    <property type="entry name" value="PAS"/>
    <property type="match status" value="1"/>
</dbReference>
<dbReference type="InterPro" id="IPR000014">
    <property type="entry name" value="PAS"/>
</dbReference>
<keyword evidence="2" id="KW-0997">Cell inner membrane</keyword>
<dbReference type="InterPro" id="IPR035965">
    <property type="entry name" value="PAS-like_dom_sf"/>
</dbReference>
<dbReference type="InterPro" id="IPR001610">
    <property type="entry name" value="PAC"/>
</dbReference>
<keyword evidence="2" id="KW-0472">Membrane</keyword>
<reference evidence="10 11" key="1">
    <citation type="submission" date="2020-08" db="EMBL/GenBank/DDBJ databases">
        <title>Genomic Encyclopedia of Type Strains, Phase IV (KMG-IV): sequencing the most valuable type-strain genomes for metagenomic binning, comparative biology and taxonomic classification.</title>
        <authorList>
            <person name="Goeker M."/>
        </authorList>
    </citation>
    <scope>NUCLEOTIDE SEQUENCE [LARGE SCALE GENOMIC DNA]</scope>
    <source>
        <strain evidence="10 11">DSM 11590</strain>
    </source>
</reference>